<name>A0AAE0F556_9CHLO</name>
<evidence type="ECO:0000313" key="2">
    <source>
        <dbReference type="EMBL" id="KAK3251737.1"/>
    </source>
</evidence>
<organism evidence="2 3">
    <name type="scientific">Cymbomonas tetramitiformis</name>
    <dbReference type="NCBI Taxonomy" id="36881"/>
    <lineage>
        <taxon>Eukaryota</taxon>
        <taxon>Viridiplantae</taxon>
        <taxon>Chlorophyta</taxon>
        <taxon>Pyramimonadophyceae</taxon>
        <taxon>Pyramimonadales</taxon>
        <taxon>Pyramimonadaceae</taxon>
        <taxon>Cymbomonas</taxon>
    </lineage>
</organism>
<evidence type="ECO:0000313" key="3">
    <source>
        <dbReference type="Proteomes" id="UP001190700"/>
    </source>
</evidence>
<accession>A0AAE0F556</accession>
<protein>
    <submittedName>
        <fullName evidence="2">Uncharacterized protein</fullName>
    </submittedName>
</protein>
<gene>
    <name evidence="2" type="ORF">CYMTET_38932</name>
</gene>
<dbReference type="Proteomes" id="UP001190700">
    <property type="component" value="Unassembled WGS sequence"/>
</dbReference>
<feature type="compositionally biased region" description="Basic and acidic residues" evidence="1">
    <location>
        <begin position="9"/>
        <end position="28"/>
    </location>
</feature>
<dbReference type="EMBL" id="LGRX02025856">
    <property type="protein sequence ID" value="KAK3251737.1"/>
    <property type="molecule type" value="Genomic_DNA"/>
</dbReference>
<sequence length="91" mass="10221">MSPKTNKGRSPDEPVTIHDLPEDKRSGSDRQLVRVLHKKAVELGAFTYIDPATGYSVFTSLSLEQRPCCGNRCRHCPYGHENVPKRGAPEW</sequence>
<keyword evidence="3" id="KW-1185">Reference proteome</keyword>
<dbReference type="PANTHER" id="PTHR21037">
    <property type="entry name" value="39S RIBOSOMAL PROTEIN L14, MITOCHONDRIAL"/>
    <property type="match status" value="1"/>
</dbReference>
<proteinExistence type="predicted"/>
<dbReference type="InterPro" id="IPR040807">
    <property type="entry name" value="DUF5522"/>
</dbReference>
<reference evidence="2 3" key="1">
    <citation type="journal article" date="2015" name="Genome Biol. Evol.">
        <title>Comparative Genomics of a Bacterivorous Green Alga Reveals Evolutionary Causalities and Consequences of Phago-Mixotrophic Mode of Nutrition.</title>
        <authorList>
            <person name="Burns J.A."/>
            <person name="Paasch A."/>
            <person name="Narechania A."/>
            <person name="Kim E."/>
        </authorList>
    </citation>
    <scope>NUCLEOTIDE SEQUENCE [LARGE SCALE GENOMIC DNA]</scope>
    <source>
        <strain evidence="2 3">PLY_AMNH</strain>
    </source>
</reference>
<evidence type="ECO:0000256" key="1">
    <source>
        <dbReference type="SAM" id="MobiDB-lite"/>
    </source>
</evidence>
<feature type="region of interest" description="Disordered" evidence="1">
    <location>
        <begin position="1"/>
        <end position="28"/>
    </location>
</feature>
<dbReference type="AlphaFoldDB" id="A0AAE0F556"/>
<dbReference type="Pfam" id="PF17653">
    <property type="entry name" value="DUF5522"/>
    <property type="match status" value="1"/>
</dbReference>
<comment type="caution">
    <text evidence="2">The sequence shown here is derived from an EMBL/GenBank/DDBJ whole genome shotgun (WGS) entry which is preliminary data.</text>
</comment>
<dbReference type="PANTHER" id="PTHR21037:SF2">
    <property type="entry name" value="SIMILAR TO NOVEL PROTEIN"/>
    <property type="match status" value="1"/>
</dbReference>